<gene>
    <name evidence="1" type="ORF">PAMC26510_05390</name>
</gene>
<evidence type="ECO:0000313" key="1">
    <source>
        <dbReference type="EMBL" id="OTP79801.1"/>
    </source>
</evidence>
<proteinExistence type="predicted"/>
<name>A0A242N838_CABSO</name>
<evidence type="ECO:0000313" key="2">
    <source>
        <dbReference type="Proteomes" id="UP000194546"/>
    </source>
</evidence>
<dbReference type="EMBL" id="NBTY01000020">
    <property type="protein sequence ID" value="OTP79801.1"/>
    <property type="molecule type" value="Genomic_DNA"/>
</dbReference>
<dbReference type="AlphaFoldDB" id="A0A242N838"/>
<sequence length="40" mass="4705">MTHYSIRWHVMRANERSVSFFLGHSMMGRVVWLPSMLPVG</sequence>
<organism evidence="1 2">
    <name type="scientific">Caballeronia sordidicola</name>
    <name type="common">Burkholderia sordidicola</name>
    <dbReference type="NCBI Taxonomy" id="196367"/>
    <lineage>
        <taxon>Bacteria</taxon>
        <taxon>Pseudomonadati</taxon>
        <taxon>Pseudomonadota</taxon>
        <taxon>Betaproteobacteria</taxon>
        <taxon>Burkholderiales</taxon>
        <taxon>Burkholderiaceae</taxon>
        <taxon>Caballeronia</taxon>
    </lineage>
</organism>
<reference evidence="1 2" key="1">
    <citation type="submission" date="2017-03" db="EMBL/GenBank/DDBJ databases">
        <title>Genome analysis of strain PAMC 26510.</title>
        <authorList>
            <person name="Oh H.-M."/>
            <person name="Yang J.-A."/>
        </authorList>
    </citation>
    <scope>NUCLEOTIDE SEQUENCE [LARGE SCALE GENOMIC DNA]</scope>
    <source>
        <strain evidence="1 2">PAMC 26510</strain>
    </source>
</reference>
<protein>
    <submittedName>
        <fullName evidence="1">Uncharacterized protein</fullName>
    </submittedName>
</protein>
<dbReference type="Proteomes" id="UP000194546">
    <property type="component" value="Unassembled WGS sequence"/>
</dbReference>
<comment type="caution">
    <text evidence="1">The sequence shown here is derived from an EMBL/GenBank/DDBJ whole genome shotgun (WGS) entry which is preliminary data.</text>
</comment>
<accession>A0A242N838</accession>